<dbReference type="PANTHER" id="PTHR36529:SF1">
    <property type="entry name" value="GLYCOSYLTRANSFERASE"/>
    <property type="match status" value="1"/>
</dbReference>
<dbReference type="Pfam" id="PF09837">
    <property type="entry name" value="DUF2064"/>
    <property type="match status" value="1"/>
</dbReference>
<reference evidence="1" key="1">
    <citation type="submission" date="2021-01" db="EMBL/GenBank/DDBJ databases">
        <title>Marivirga sp. nov., isolated from intertidal surface sediments.</title>
        <authorList>
            <person name="Zhang M."/>
        </authorList>
    </citation>
    <scope>NUCLEOTIDE SEQUENCE</scope>
    <source>
        <strain evidence="1">SM1354</strain>
    </source>
</reference>
<dbReference type="Gene3D" id="3.90.550.10">
    <property type="entry name" value="Spore Coat Polysaccharide Biosynthesis Protein SpsA, Chain A"/>
    <property type="match status" value="1"/>
</dbReference>
<dbReference type="InterPro" id="IPR029044">
    <property type="entry name" value="Nucleotide-diphossugar_trans"/>
</dbReference>
<gene>
    <name evidence="1" type="ORF">JKP34_14565</name>
</gene>
<dbReference type="EMBL" id="JAERQG010000004">
    <property type="protein sequence ID" value="MBL0766487.1"/>
    <property type="molecule type" value="Genomic_DNA"/>
</dbReference>
<organism evidence="1 2">
    <name type="scientific">Marivirga atlantica</name>
    <dbReference type="NCBI Taxonomy" id="1548457"/>
    <lineage>
        <taxon>Bacteria</taxon>
        <taxon>Pseudomonadati</taxon>
        <taxon>Bacteroidota</taxon>
        <taxon>Cytophagia</taxon>
        <taxon>Cytophagales</taxon>
        <taxon>Marivirgaceae</taxon>
        <taxon>Marivirga</taxon>
    </lineage>
</organism>
<dbReference type="NCBIfam" id="TIGR04282">
    <property type="entry name" value="glyco_like_cofC"/>
    <property type="match status" value="1"/>
</dbReference>
<protein>
    <submittedName>
        <fullName evidence="1">TIGR04282 family arsenosugar biosynthesis glycosyltransferase</fullName>
    </submittedName>
</protein>
<accession>A0A937DFS0</accession>
<dbReference type="InterPro" id="IPR018641">
    <property type="entry name" value="Trfase_1_rSAM/seldom-assoc"/>
</dbReference>
<dbReference type="PANTHER" id="PTHR36529">
    <property type="entry name" value="SLL1095 PROTEIN"/>
    <property type="match status" value="1"/>
</dbReference>
<evidence type="ECO:0000313" key="2">
    <source>
        <dbReference type="Proteomes" id="UP000642920"/>
    </source>
</evidence>
<evidence type="ECO:0000313" key="1">
    <source>
        <dbReference type="EMBL" id="MBL0766487.1"/>
    </source>
</evidence>
<dbReference type="SUPFAM" id="SSF53448">
    <property type="entry name" value="Nucleotide-diphospho-sugar transferases"/>
    <property type="match status" value="1"/>
</dbReference>
<proteinExistence type="predicted"/>
<dbReference type="Proteomes" id="UP000642920">
    <property type="component" value="Unassembled WGS sequence"/>
</dbReference>
<keyword evidence="2" id="KW-1185">Reference proteome</keyword>
<dbReference type="AlphaFoldDB" id="A0A937DFS0"/>
<comment type="caution">
    <text evidence="1">The sequence shown here is derived from an EMBL/GenBank/DDBJ whole genome shotgun (WGS) entry which is preliminary data.</text>
</comment>
<sequence length="207" mass="23380">MMQKNLLIVFVKNPELGKCKTRLAATVGDEKALIFYKNMLKHTKDVVADANTHKYIFYSSFIDTHDLWPENESFSKHLQSEGDLGDKMCKAFEQGFADGYQNICIIGSDCYALDAQMIDKAFDTLQDNKAVIGPSTDGGYYLLGMSQLIPEVFQNKQWSTETVTADTEADLKRLNYSYQKLPALTDIDNEEDLKTIDSKVVESLFEA</sequence>
<name>A0A937DFS0_9BACT</name>